<dbReference type="FunFam" id="3.60.40.10:FF:000051">
    <property type="entry name" value="Protein phosphatase 2C-like protein"/>
    <property type="match status" value="1"/>
</dbReference>
<reference evidence="2" key="1">
    <citation type="submission" date="2021-01" db="EMBL/GenBank/DDBJ databases">
        <authorList>
            <consortium name="Genoscope - CEA"/>
            <person name="William W."/>
        </authorList>
    </citation>
    <scope>NUCLEOTIDE SEQUENCE</scope>
</reference>
<dbReference type="GO" id="GO:0004722">
    <property type="term" value="F:protein serine/threonine phosphatase activity"/>
    <property type="evidence" value="ECO:0007669"/>
    <property type="project" value="InterPro"/>
</dbReference>
<proteinExistence type="predicted"/>
<comment type="caution">
    <text evidence="2">The sequence shown here is derived from an EMBL/GenBank/DDBJ whole genome shotgun (WGS) entry which is preliminary data.</text>
</comment>
<keyword evidence="3" id="KW-1185">Reference proteome</keyword>
<evidence type="ECO:0000259" key="1">
    <source>
        <dbReference type="PROSITE" id="PS51746"/>
    </source>
</evidence>
<accession>A0A8S1MBF6</accession>
<organism evidence="2 3">
    <name type="scientific">Paramecium primaurelia</name>
    <dbReference type="NCBI Taxonomy" id="5886"/>
    <lineage>
        <taxon>Eukaryota</taxon>
        <taxon>Sar</taxon>
        <taxon>Alveolata</taxon>
        <taxon>Ciliophora</taxon>
        <taxon>Intramacronucleata</taxon>
        <taxon>Oligohymenophorea</taxon>
        <taxon>Peniculida</taxon>
        <taxon>Parameciidae</taxon>
        <taxon>Paramecium</taxon>
    </lineage>
</organism>
<protein>
    <recommendedName>
        <fullName evidence="1">PPM-type phosphatase domain-containing protein</fullName>
    </recommendedName>
</protein>
<evidence type="ECO:0000313" key="3">
    <source>
        <dbReference type="Proteomes" id="UP000688137"/>
    </source>
</evidence>
<dbReference type="InterPro" id="IPR015655">
    <property type="entry name" value="PP2C"/>
</dbReference>
<dbReference type="CDD" id="cd00143">
    <property type="entry name" value="PP2Cc"/>
    <property type="match status" value="1"/>
</dbReference>
<dbReference type="InterPro" id="IPR001932">
    <property type="entry name" value="PPM-type_phosphatase-like_dom"/>
</dbReference>
<dbReference type="PROSITE" id="PS51746">
    <property type="entry name" value="PPM_2"/>
    <property type="match status" value="1"/>
</dbReference>
<dbReference type="Pfam" id="PF00481">
    <property type="entry name" value="PP2C"/>
    <property type="match status" value="1"/>
</dbReference>
<name>A0A8S1MBF6_PARPR</name>
<dbReference type="PANTHER" id="PTHR47992">
    <property type="entry name" value="PROTEIN PHOSPHATASE"/>
    <property type="match status" value="1"/>
</dbReference>
<evidence type="ECO:0000313" key="2">
    <source>
        <dbReference type="EMBL" id="CAD8075063.1"/>
    </source>
</evidence>
<sequence length="455" mass="52930">MNQRIFDNIKSTSKRLKSPKILKTEGNYQQYNRDNKIDKQNKAKLFINNRIGLGQRDYSEKQSQNTKNRLIFNNYSQQNRQQLNKLNNKYNSFLDSIFKLNKSKELNRVAMRNRKQMWHNYVNPDYSVPERRVQSQNNILKIEEIYNKNRSTASLYSLEFQERLQFNLKYTHKTRQGQIANNPTKVNQDIVYCKTNFFDNFHLFFVCDGHGQNGQFVSNFIQTNLPNSIRRDKVQIQSHQIKQILQKSIQNTSINVNQQSFDTNFSGSTLNGILLQENGKIYSFNVGDSRTVIGKLNGYGSKFKPYQLSIDHKLSIKKEQYRVIQSGGKVDTFYDQNGNPIGPMRVWVNGTQYPGLAMSRSLGDQVAQSIGVSSVPDIIEYQLGLNDKFIIIASDGIWEFLDNQIVVDIIGKYYQQNNIEGASEELMRVAYRMWTIDDDSVVDDITFIIIFIQNQ</sequence>
<gene>
    <name evidence="2" type="ORF">PPRIM_AZ9-3.1.T0540015</name>
</gene>
<dbReference type="Proteomes" id="UP000688137">
    <property type="component" value="Unassembled WGS sequence"/>
</dbReference>
<dbReference type="OMA" id="IFKTEAN"/>
<dbReference type="AlphaFoldDB" id="A0A8S1MBF6"/>
<feature type="domain" description="PPM-type phosphatase" evidence="1">
    <location>
        <begin position="169"/>
        <end position="452"/>
    </location>
</feature>
<dbReference type="SMART" id="SM00332">
    <property type="entry name" value="PP2Cc"/>
    <property type="match status" value="1"/>
</dbReference>
<dbReference type="EMBL" id="CAJJDM010000054">
    <property type="protein sequence ID" value="CAD8075063.1"/>
    <property type="molecule type" value="Genomic_DNA"/>
</dbReference>